<name>A0A1B0BQJ8_9MUSC</name>
<feature type="transmembrane region" description="Helical" evidence="1">
    <location>
        <begin position="47"/>
        <end position="69"/>
    </location>
</feature>
<dbReference type="Proteomes" id="UP000092460">
    <property type="component" value="Unassembled WGS sequence"/>
</dbReference>
<proteinExistence type="predicted"/>
<organism evidence="2 3">
    <name type="scientific">Glossina palpalis gambiensis</name>
    <dbReference type="NCBI Taxonomy" id="67801"/>
    <lineage>
        <taxon>Eukaryota</taxon>
        <taxon>Metazoa</taxon>
        <taxon>Ecdysozoa</taxon>
        <taxon>Arthropoda</taxon>
        <taxon>Hexapoda</taxon>
        <taxon>Insecta</taxon>
        <taxon>Pterygota</taxon>
        <taxon>Neoptera</taxon>
        <taxon>Endopterygota</taxon>
        <taxon>Diptera</taxon>
        <taxon>Brachycera</taxon>
        <taxon>Muscomorpha</taxon>
        <taxon>Hippoboscoidea</taxon>
        <taxon>Glossinidae</taxon>
        <taxon>Glossina</taxon>
    </lineage>
</organism>
<dbReference type="VEuPathDB" id="VectorBase:GPPI037476"/>
<dbReference type="EnsemblMetazoa" id="GPPI037476-RA">
    <property type="protein sequence ID" value="GPPI037476-PA"/>
    <property type="gene ID" value="GPPI037476"/>
</dbReference>
<protein>
    <submittedName>
        <fullName evidence="2">Uncharacterized protein</fullName>
    </submittedName>
</protein>
<keyword evidence="1" id="KW-0472">Membrane</keyword>
<evidence type="ECO:0000313" key="3">
    <source>
        <dbReference type="Proteomes" id="UP000092460"/>
    </source>
</evidence>
<reference evidence="3" key="1">
    <citation type="submission" date="2015-01" db="EMBL/GenBank/DDBJ databases">
        <authorList>
            <person name="Aksoy S."/>
            <person name="Warren W."/>
            <person name="Wilson R.K."/>
        </authorList>
    </citation>
    <scope>NUCLEOTIDE SEQUENCE [LARGE SCALE GENOMIC DNA]</scope>
    <source>
        <strain evidence="3">IAEA</strain>
    </source>
</reference>
<dbReference type="EMBL" id="JXJN01018669">
    <property type="status" value="NOT_ANNOTATED_CDS"/>
    <property type="molecule type" value="Genomic_DNA"/>
</dbReference>
<keyword evidence="1" id="KW-1133">Transmembrane helix</keyword>
<sequence length="103" mass="10959">MECNAAIVLPTLLVSSTVRVVIKASMTLGHNADALASIALEADNARYVVATFPTAALVIIASSATAYFLGENNLQVVNMIKFMNDLINITPTDTVCSFRSLKP</sequence>
<keyword evidence="1" id="KW-0812">Transmembrane</keyword>
<evidence type="ECO:0000313" key="2">
    <source>
        <dbReference type="EnsemblMetazoa" id="GPPI037476-PA"/>
    </source>
</evidence>
<keyword evidence="3" id="KW-1185">Reference proteome</keyword>
<dbReference type="AlphaFoldDB" id="A0A1B0BQJ8"/>
<reference evidence="2" key="2">
    <citation type="submission" date="2020-05" db="UniProtKB">
        <authorList>
            <consortium name="EnsemblMetazoa"/>
        </authorList>
    </citation>
    <scope>IDENTIFICATION</scope>
    <source>
        <strain evidence="2">IAEA</strain>
    </source>
</reference>
<accession>A0A1B0BQJ8</accession>
<evidence type="ECO:0000256" key="1">
    <source>
        <dbReference type="SAM" id="Phobius"/>
    </source>
</evidence>